<sequence>MVQGDFGPQRVTLLGATGSIGDSTCEVMRQHPELYVMHALAANSNVEKMLRLIAEFKPSRVALRNEQAAATLKERLADDPSLRALRVEVLAGDAGVVEVAGDGAAEIVVDAIVGAAGLAPVLAALKTGCRVCLANKESLVMTGQLFFDVARQFNSTVVPVDSEHSAIFQCLPPQEQRRLGACDLKAVGVHEILLTGSGGPFRDCALSELQNVTPQMAINHPVWSMGPKISVDSATMMNKALEFIEARYLFNAAPEQVRVVIHPQSVIHSMVSYVDGAVLAQLGMPDMKTPIAHALAYPHRISAPVAPLDFTKISALTFKEPDKERYPCLFMGIEASKQGQASTTALNAANEVAVAAFLHGELSFLGISEVVEEVLSKLSATTAYSLEEIMAVDEEARSIAKAVIQQRAQ</sequence>
<evidence type="ECO:0000259" key="10">
    <source>
        <dbReference type="Pfam" id="PF02670"/>
    </source>
</evidence>
<feature type="binding site" evidence="9">
    <location>
        <position position="242"/>
    </location>
    <ligand>
        <name>Mn(2+)</name>
        <dbReference type="ChEBI" id="CHEBI:29035"/>
    </ligand>
</feature>
<dbReference type="InterPro" id="IPR036291">
    <property type="entry name" value="NAD(P)-bd_dom_sf"/>
</dbReference>
<keyword evidence="7 9" id="KW-0414">Isoprene biosynthesis</keyword>
<keyword evidence="5 9" id="KW-0560">Oxidoreductase</keyword>
<gene>
    <name evidence="13" type="primary">ispC</name>
    <name evidence="9" type="synonym">dxr</name>
    <name evidence="13" type="ORF">H9847_03910</name>
</gene>
<organism evidence="13 14">
    <name type="scientific">Candidatus Anaerobiospirillum pullicola</name>
    <dbReference type="NCBI Taxonomy" id="2838451"/>
    <lineage>
        <taxon>Bacteria</taxon>
        <taxon>Pseudomonadati</taxon>
        <taxon>Pseudomonadota</taxon>
        <taxon>Gammaproteobacteria</taxon>
        <taxon>Aeromonadales</taxon>
        <taxon>Succinivibrionaceae</taxon>
        <taxon>Anaerobiospirillum</taxon>
    </lineage>
</organism>
<feature type="binding site" evidence="9">
    <location>
        <position position="163"/>
    </location>
    <ligand>
        <name>Mn(2+)</name>
        <dbReference type="ChEBI" id="CHEBI:29035"/>
    </ligand>
</feature>
<feature type="binding site" evidence="9">
    <location>
        <position position="18"/>
    </location>
    <ligand>
        <name>NADPH</name>
        <dbReference type="ChEBI" id="CHEBI:57783"/>
    </ligand>
</feature>
<evidence type="ECO:0000256" key="3">
    <source>
        <dbReference type="ARBA" id="ARBA00022723"/>
    </source>
</evidence>
<feature type="binding site" evidence="9">
    <location>
        <position position="135"/>
    </location>
    <ligand>
        <name>NADPH</name>
        <dbReference type="ChEBI" id="CHEBI:57783"/>
    </ligand>
</feature>
<feature type="binding site" evidence="9">
    <location>
        <position position="238"/>
    </location>
    <ligand>
        <name>1-deoxy-D-xylulose 5-phosphate</name>
        <dbReference type="ChEBI" id="CHEBI:57792"/>
    </ligand>
</feature>
<feature type="binding site" evidence="9">
    <location>
        <position position="161"/>
    </location>
    <ligand>
        <name>Mn(2+)</name>
        <dbReference type="ChEBI" id="CHEBI:29035"/>
    </ligand>
</feature>
<keyword evidence="9" id="KW-0460">Magnesium</keyword>
<dbReference type="Proteomes" id="UP000733611">
    <property type="component" value="Unassembled WGS sequence"/>
</dbReference>
<dbReference type="GO" id="GO:0051484">
    <property type="term" value="P:isopentenyl diphosphate biosynthetic process, methylerythritol 4-phosphate pathway involved in terpenoid biosynthetic process"/>
    <property type="evidence" value="ECO:0007669"/>
    <property type="project" value="UniProtKB-ARBA"/>
</dbReference>
<dbReference type="InterPro" id="IPR026877">
    <property type="entry name" value="DXPR_C"/>
</dbReference>
<feature type="domain" description="1-deoxy-D-xylulose 5-phosphate reductoisomerase C-terminal" evidence="11">
    <location>
        <begin position="157"/>
        <end position="250"/>
    </location>
</feature>
<evidence type="ECO:0000256" key="1">
    <source>
        <dbReference type="ARBA" id="ARBA00005094"/>
    </source>
</evidence>
<evidence type="ECO:0000259" key="11">
    <source>
        <dbReference type="Pfam" id="PF08436"/>
    </source>
</evidence>
<comment type="pathway">
    <text evidence="1 9">Isoprenoid biosynthesis; isopentenyl diphosphate biosynthesis via DXP pathway; isopentenyl diphosphate from 1-deoxy-D-xylulose 5-phosphate: step 1/6.</text>
</comment>
<reference evidence="13" key="1">
    <citation type="journal article" date="2021" name="PeerJ">
        <title>Extensive microbial diversity within the chicken gut microbiome revealed by metagenomics and culture.</title>
        <authorList>
            <person name="Gilroy R."/>
            <person name="Ravi A."/>
            <person name="Getino M."/>
            <person name="Pursley I."/>
            <person name="Horton D.L."/>
            <person name="Alikhan N.F."/>
            <person name="Baker D."/>
            <person name="Gharbi K."/>
            <person name="Hall N."/>
            <person name="Watson M."/>
            <person name="Adriaenssens E.M."/>
            <person name="Foster-Nyarko E."/>
            <person name="Jarju S."/>
            <person name="Secka A."/>
            <person name="Antonio M."/>
            <person name="Oren A."/>
            <person name="Chaudhuri R.R."/>
            <person name="La Ragione R."/>
            <person name="Hildebrand F."/>
            <person name="Pallen M.J."/>
        </authorList>
    </citation>
    <scope>NUCLEOTIDE SEQUENCE</scope>
    <source>
        <strain evidence="13">378</strain>
    </source>
</reference>
<comment type="caution">
    <text evidence="13">The sequence shown here is derived from an EMBL/GenBank/DDBJ whole genome shotgun (WGS) entry which is preliminary data.</text>
</comment>
<keyword evidence="6 9" id="KW-0464">Manganese</keyword>
<comment type="function">
    <text evidence="9">Catalyzes the NADPH-dependent rearrangement and reduction of 1-deoxy-D-xylulose-5-phosphate (DXP) to 2-C-methyl-D-erythritol 4-phosphate (MEP).</text>
</comment>
<feature type="binding site" evidence="9">
    <location>
        <position position="137"/>
    </location>
    <ligand>
        <name>NADPH</name>
        <dbReference type="ChEBI" id="CHEBI:57783"/>
    </ligand>
</feature>
<evidence type="ECO:0000256" key="7">
    <source>
        <dbReference type="ARBA" id="ARBA00023229"/>
    </source>
</evidence>
<proteinExistence type="inferred from homology"/>
<keyword evidence="3 9" id="KW-0479">Metal-binding</keyword>
<feature type="binding site" evidence="9">
    <location>
        <position position="17"/>
    </location>
    <ligand>
        <name>NADPH</name>
        <dbReference type="ChEBI" id="CHEBI:57783"/>
    </ligand>
</feature>
<dbReference type="PANTHER" id="PTHR30525">
    <property type="entry name" value="1-DEOXY-D-XYLULOSE 5-PHOSPHATE REDUCTOISOMERASE"/>
    <property type="match status" value="1"/>
</dbReference>
<dbReference type="EMBL" id="JAHLFE010000073">
    <property type="protein sequence ID" value="MBU3844002.1"/>
    <property type="molecule type" value="Genomic_DNA"/>
</dbReference>
<keyword evidence="4 9" id="KW-0521">NADP</keyword>
<comment type="caution">
    <text evidence="9">Lacks conserved residue(s) required for the propagation of feature annotation.</text>
</comment>
<dbReference type="GO" id="GO:0030604">
    <property type="term" value="F:1-deoxy-D-xylulose-5-phosphate reductoisomerase activity"/>
    <property type="evidence" value="ECO:0007669"/>
    <property type="project" value="UniProtKB-UniRule"/>
</dbReference>
<evidence type="ECO:0000256" key="5">
    <source>
        <dbReference type="ARBA" id="ARBA00023002"/>
    </source>
</evidence>
<feature type="binding site" evidence="9">
    <location>
        <position position="162"/>
    </location>
    <ligand>
        <name>1-deoxy-D-xylulose 5-phosphate</name>
        <dbReference type="ChEBI" id="CHEBI:57792"/>
    </ligand>
</feature>
<dbReference type="GO" id="GO:0070402">
    <property type="term" value="F:NADPH binding"/>
    <property type="evidence" value="ECO:0007669"/>
    <property type="project" value="InterPro"/>
</dbReference>
<dbReference type="NCBIfam" id="NF003938">
    <property type="entry name" value="PRK05447.1-1"/>
    <property type="match status" value="1"/>
</dbReference>
<evidence type="ECO:0000259" key="12">
    <source>
        <dbReference type="Pfam" id="PF13288"/>
    </source>
</evidence>
<dbReference type="HAMAP" id="MF_00183">
    <property type="entry name" value="DXP_reductoisom"/>
    <property type="match status" value="1"/>
</dbReference>
<dbReference type="EC" id="1.1.1.267" evidence="9"/>
<comment type="catalytic activity">
    <reaction evidence="8">
        <text>2-C-methyl-D-erythritol 4-phosphate + NADP(+) = 1-deoxy-D-xylulose 5-phosphate + NADPH + H(+)</text>
        <dbReference type="Rhea" id="RHEA:13717"/>
        <dbReference type="ChEBI" id="CHEBI:15378"/>
        <dbReference type="ChEBI" id="CHEBI:57783"/>
        <dbReference type="ChEBI" id="CHEBI:57792"/>
        <dbReference type="ChEBI" id="CHEBI:58262"/>
        <dbReference type="ChEBI" id="CHEBI:58349"/>
        <dbReference type="EC" id="1.1.1.267"/>
    </reaction>
    <physiologicalReaction direction="right-to-left" evidence="8">
        <dbReference type="Rhea" id="RHEA:13719"/>
    </physiologicalReaction>
</comment>
<comment type="cofactor">
    <cofactor evidence="9">
        <name>Mg(2+)</name>
        <dbReference type="ChEBI" id="CHEBI:18420"/>
    </cofactor>
    <cofactor evidence="9">
        <name>Mn(2+)</name>
        <dbReference type="ChEBI" id="CHEBI:29035"/>
    </cofactor>
</comment>
<evidence type="ECO:0000313" key="14">
    <source>
        <dbReference type="Proteomes" id="UP000733611"/>
    </source>
</evidence>
<feature type="binding site" evidence="9">
    <location>
        <position position="45"/>
    </location>
    <ligand>
        <name>NADPH</name>
        <dbReference type="ChEBI" id="CHEBI:57783"/>
    </ligand>
</feature>
<dbReference type="FunFam" id="3.40.50.720:FF:000045">
    <property type="entry name" value="1-deoxy-D-xylulose 5-phosphate reductoisomerase"/>
    <property type="match status" value="1"/>
</dbReference>
<feature type="binding site" evidence="9">
    <location>
        <position position="197"/>
    </location>
    <ligand>
        <name>1-deoxy-D-xylulose 5-phosphate</name>
        <dbReference type="ChEBI" id="CHEBI:57792"/>
    </ligand>
</feature>
<dbReference type="SUPFAM" id="SSF69055">
    <property type="entry name" value="1-deoxy-D-xylulose-5-phosphate reductoisomerase, C-terminal domain"/>
    <property type="match status" value="1"/>
</dbReference>
<name>A0A948WYY2_9GAMM</name>
<dbReference type="Gene3D" id="3.40.50.720">
    <property type="entry name" value="NAD(P)-binding Rossmann-like Domain"/>
    <property type="match status" value="1"/>
</dbReference>
<feature type="binding site" evidence="9">
    <location>
        <position position="226"/>
    </location>
    <ligand>
        <name>NADPH</name>
        <dbReference type="ChEBI" id="CHEBI:57783"/>
    </ligand>
</feature>
<feature type="domain" description="DXP reductoisomerase C-terminal" evidence="12">
    <location>
        <begin position="282"/>
        <end position="398"/>
    </location>
</feature>
<dbReference type="NCBIfam" id="TIGR00243">
    <property type="entry name" value="Dxr"/>
    <property type="match status" value="1"/>
</dbReference>
<dbReference type="InterPro" id="IPR036169">
    <property type="entry name" value="DXPR_C_sf"/>
</dbReference>
<feature type="binding site" evidence="9">
    <location>
        <position position="136"/>
    </location>
    <ligand>
        <name>1-deoxy-D-xylulose 5-phosphate</name>
        <dbReference type="ChEBI" id="CHEBI:57792"/>
    </ligand>
</feature>
<dbReference type="Gene3D" id="1.10.1740.10">
    <property type="match status" value="1"/>
</dbReference>
<feature type="domain" description="1-deoxy-D-xylulose 5-phosphate reductoisomerase N-terminal" evidence="10">
    <location>
        <begin position="11"/>
        <end position="143"/>
    </location>
</feature>
<comment type="similarity">
    <text evidence="2 9">Belongs to the DXR family.</text>
</comment>
<feature type="binding site" evidence="9">
    <location>
        <position position="233"/>
    </location>
    <ligand>
        <name>1-deoxy-D-xylulose 5-phosphate</name>
        <dbReference type="ChEBI" id="CHEBI:57792"/>
    </ligand>
</feature>
<dbReference type="Pfam" id="PF13288">
    <property type="entry name" value="DXPR_C"/>
    <property type="match status" value="1"/>
</dbReference>
<evidence type="ECO:0000256" key="4">
    <source>
        <dbReference type="ARBA" id="ARBA00022857"/>
    </source>
</evidence>
<feature type="binding site" evidence="9">
    <location>
        <position position="220"/>
    </location>
    <ligand>
        <name>1-deoxy-D-xylulose 5-phosphate</name>
        <dbReference type="ChEBI" id="CHEBI:57792"/>
    </ligand>
</feature>
<evidence type="ECO:0000256" key="2">
    <source>
        <dbReference type="ARBA" id="ARBA00006825"/>
    </source>
</evidence>
<evidence type="ECO:0000256" key="8">
    <source>
        <dbReference type="ARBA" id="ARBA00048543"/>
    </source>
</evidence>
<dbReference type="PIRSF" id="PIRSF006205">
    <property type="entry name" value="Dxp_reductismrs"/>
    <property type="match status" value="1"/>
</dbReference>
<feature type="binding site" evidence="9">
    <location>
        <position position="19"/>
    </location>
    <ligand>
        <name>NADPH</name>
        <dbReference type="ChEBI" id="CHEBI:57783"/>
    </ligand>
</feature>
<evidence type="ECO:0000256" key="6">
    <source>
        <dbReference type="ARBA" id="ARBA00023211"/>
    </source>
</evidence>
<evidence type="ECO:0000313" key="13">
    <source>
        <dbReference type="EMBL" id="MBU3844002.1"/>
    </source>
</evidence>
<reference evidence="13" key="2">
    <citation type="submission" date="2021-04" db="EMBL/GenBank/DDBJ databases">
        <authorList>
            <person name="Gilroy R."/>
        </authorList>
    </citation>
    <scope>NUCLEOTIDE SEQUENCE</scope>
    <source>
        <strain evidence="13">378</strain>
    </source>
</reference>
<feature type="binding site" evidence="9">
    <location>
        <position position="20"/>
    </location>
    <ligand>
        <name>NADPH</name>
        <dbReference type="ChEBI" id="CHEBI:57783"/>
    </ligand>
</feature>
<dbReference type="AlphaFoldDB" id="A0A948WYY2"/>
<dbReference type="InterPro" id="IPR013512">
    <property type="entry name" value="DXP_reductoisomerase_N"/>
</dbReference>
<dbReference type="Pfam" id="PF08436">
    <property type="entry name" value="DXP_redisom_C"/>
    <property type="match status" value="1"/>
</dbReference>
<feature type="binding site" evidence="9">
    <location>
        <position position="163"/>
    </location>
    <ligand>
        <name>1-deoxy-D-xylulose 5-phosphate</name>
        <dbReference type="ChEBI" id="CHEBI:57792"/>
    </ligand>
</feature>
<dbReference type="InterPro" id="IPR003821">
    <property type="entry name" value="DXP_reductoisomerase"/>
</dbReference>
<dbReference type="Pfam" id="PF02670">
    <property type="entry name" value="DXP_reductoisom"/>
    <property type="match status" value="1"/>
</dbReference>
<protein>
    <recommendedName>
        <fullName evidence="9">1-deoxy-D-xylulose 5-phosphate reductoisomerase</fullName>
        <shortName evidence="9">DXP reductoisomerase</shortName>
        <ecNumber evidence="9">1.1.1.267</ecNumber>
    </recommendedName>
    <alternativeName>
        <fullName evidence="9">1-deoxyxylulose-5-phosphate reductoisomerase</fullName>
    </alternativeName>
    <alternativeName>
        <fullName evidence="9">2-C-methyl-D-erythritol 4-phosphate synthase</fullName>
    </alternativeName>
</protein>
<dbReference type="InterPro" id="IPR013644">
    <property type="entry name" value="DXP_reductoisomerase_C"/>
</dbReference>
<feature type="binding site" evidence="9">
    <location>
        <position position="239"/>
    </location>
    <ligand>
        <name>1-deoxy-D-xylulose 5-phosphate</name>
        <dbReference type="ChEBI" id="CHEBI:57792"/>
    </ligand>
</feature>
<feature type="binding site" evidence="9">
    <location>
        <position position="242"/>
    </location>
    <ligand>
        <name>1-deoxy-D-xylulose 5-phosphate</name>
        <dbReference type="ChEBI" id="CHEBI:57792"/>
    </ligand>
</feature>
<accession>A0A948WYY2</accession>
<dbReference type="SUPFAM" id="SSF51735">
    <property type="entry name" value="NAD(P)-binding Rossmann-fold domains"/>
    <property type="match status" value="1"/>
</dbReference>
<evidence type="ECO:0000256" key="9">
    <source>
        <dbReference type="HAMAP-Rule" id="MF_00183"/>
    </source>
</evidence>
<dbReference type="SUPFAM" id="SSF55347">
    <property type="entry name" value="Glyceraldehyde-3-phosphate dehydrogenase-like, C-terminal domain"/>
    <property type="match status" value="1"/>
</dbReference>
<dbReference type="GO" id="GO:0030145">
    <property type="term" value="F:manganese ion binding"/>
    <property type="evidence" value="ECO:0007669"/>
    <property type="project" value="TreeGrafter"/>
</dbReference>
<dbReference type="PANTHER" id="PTHR30525:SF0">
    <property type="entry name" value="1-DEOXY-D-XYLULOSE 5-PHOSPHATE REDUCTOISOMERASE, CHLOROPLASTIC"/>
    <property type="match status" value="1"/>
</dbReference>